<proteinExistence type="predicted"/>
<feature type="compositionally biased region" description="Basic and acidic residues" evidence="1">
    <location>
        <begin position="170"/>
        <end position="187"/>
    </location>
</feature>
<feature type="region of interest" description="Disordered" evidence="1">
    <location>
        <begin position="150"/>
        <end position="187"/>
    </location>
</feature>
<evidence type="ECO:0000256" key="1">
    <source>
        <dbReference type="SAM" id="MobiDB-lite"/>
    </source>
</evidence>
<organism evidence="4 5">
    <name type="scientific">Cohnella rhizosphaerae</name>
    <dbReference type="NCBI Taxonomy" id="1457232"/>
    <lineage>
        <taxon>Bacteria</taxon>
        <taxon>Bacillati</taxon>
        <taxon>Bacillota</taxon>
        <taxon>Bacilli</taxon>
        <taxon>Bacillales</taxon>
        <taxon>Paenibacillaceae</taxon>
        <taxon>Cohnella</taxon>
    </lineage>
</organism>
<keyword evidence="5" id="KW-1185">Reference proteome</keyword>
<feature type="chain" id="PRO_5040873751" description="Spore germination protein N-terminal domain-containing protein" evidence="2">
    <location>
        <begin position="19"/>
        <end position="187"/>
    </location>
</feature>
<sequence length="187" mass="20835">MTLSRRCTAMLTAAIAFAAMTGCWDRVEINNRGFVVGVSIDAQPVEEEEPSEAETETETQHAQNYRICYQIVVPGGQNGGEGSQSNAGYSNLCGRATSLSAFHQYATDKLSRPPFYDHLKVILVSDQVARRGTGFADMLDFFYPGRRRQAIHQDSGRQGRSRRSALCPLSERKPAGQRYRENSRQPQ</sequence>
<feature type="signal peptide" evidence="2">
    <location>
        <begin position="1"/>
        <end position="18"/>
    </location>
</feature>
<dbReference type="Pfam" id="PF25198">
    <property type="entry name" value="Spore_GerAC_N"/>
    <property type="match status" value="1"/>
</dbReference>
<dbReference type="EMBL" id="JAPDIA010000002">
    <property type="protein sequence ID" value="MDG0808803.1"/>
    <property type="molecule type" value="Genomic_DNA"/>
</dbReference>
<protein>
    <recommendedName>
        <fullName evidence="3">Spore germination protein N-terminal domain-containing protein</fullName>
    </recommendedName>
</protein>
<comment type="caution">
    <text evidence="4">The sequence shown here is derived from an EMBL/GenBank/DDBJ whole genome shotgun (WGS) entry which is preliminary data.</text>
</comment>
<evidence type="ECO:0000313" key="4">
    <source>
        <dbReference type="EMBL" id="MDG0808803.1"/>
    </source>
</evidence>
<dbReference type="PANTHER" id="PTHR35789:SF1">
    <property type="entry name" value="SPORE GERMINATION PROTEIN B3"/>
    <property type="match status" value="1"/>
</dbReference>
<dbReference type="PANTHER" id="PTHR35789">
    <property type="entry name" value="SPORE GERMINATION PROTEIN B3"/>
    <property type="match status" value="1"/>
</dbReference>
<dbReference type="AlphaFoldDB" id="A0A9X4KQF6"/>
<keyword evidence="2" id="KW-0732">Signal</keyword>
<accession>A0A9X4KQF6</accession>
<gene>
    <name evidence="4" type="ORF">OMP40_04925</name>
</gene>
<evidence type="ECO:0000256" key="2">
    <source>
        <dbReference type="SAM" id="SignalP"/>
    </source>
</evidence>
<dbReference type="RefSeq" id="WP_277529634.1">
    <property type="nucleotide sequence ID" value="NZ_JAPDIA010000002.1"/>
</dbReference>
<dbReference type="InterPro" id="IPR008844">
    <property type="entry name" value="Spore_GerAC-like"/>
</dbReference>
<evidence type="ECO:0000313" key="5">
    <source>
        <dbReference type="Proteomes" id="UP001153404"/>
    </source>
</evidence>
<feature type="domain" description="Spore germination protein N-terminal" evidence="3">
    <location>
        <begin position="25"/>
        <end position="143"/>
    </location>
</feature>
<dbReference type="PROSITE" id="PS51257">
    <property type="entry name" value="PROKAR_LIPOPROTEIN"/>
    <property type="match status" value="1"/>
</dbReference>
<reference evidence="4" key="1">
    <citation type="submission" date="2022-10" db="EMBL/GenBank/DDBJ databases">
        <title>Comparative genomic analysis of Cohnella hashimotonis sp. nov., isolated from the International Space Station.</title>
        <authorList>
            <person name="Simpson A."/>
            <person name="Venkateswaran K."/>
        </authorList>
    </citation>
    <scope>NUCLEOTIDE SEQUENCE</scope>
    <source>
        <strain evidence="4">DSM 28161</strain>
    </source>
</reference>
<evidence type="ECO:0000259" key="3">
    <source>
        <dbReference type="Pfam" id="PF25198"/>
    </source>
</evidence>
<dbReference type="InterPro" id="IPR057336">
    <property type="entry name" value="GerAC_N"/>
</dbReference>
<dbReference type="Proteomes" id="UP001153404">
    <property type="component" value="Unassembled WGS sequence"/>
</dbReference>
<dbReference type="GO" id="GO:0009847">
    <property type="term" value="P:spore germination"/>
    <property type="evidence" value="ECO:0007669"/>
    <property type="project" value="InterPro"/>
</dbReference>
<name>A0A9X4KQF6_9BACL</name>
<dbReference type="GO" id="GO:0016020">
    <property type="term" value="C:membrane"/>
    <property type="evidence" value="ECO:0007669"/>
    <property type="project" value="InterPro"/>
</dbReference>